<evidence type="ECO:0000313" key="2">
    <source>
        <dbReference type="EMBL" id="MFC3759751.1"/>
    </source>
</evidence>
<accession>A0ABV7Y3C4</accession>
<sequence>MDPRDAIEQAMRTVRERQAQAASVTQQINQVRGKAQTDDERVKVEVGSMGQLESIELDPRAMRMPSEDLAKTIVDLSKAAAEDAATQTRKAMETLLGEGVDWQKLTDGSSGGLDMDAFNKVSESLGLGRMDDLPKPPTFPNPQP</sequence>
<feature type="compositionally biased region" description="Polar residues" evidence="1">
    <location>
        <begin position="20"/>
        <end position="30"/>
    </location>
</feature>
<dbReference type="Gene3D" id="3.30.1310.10">
    <property type="entry name" value="Nucleoid-associated protein YbaB-like domain"/>
    <property type="match status" value="1"/>
</dbReference>
<feature type="compositionally biased region" description="Pro residues" evidence="1">
    <location>
        <begin position="135"/>
        <end position="144"/>
    </location>
</feature>
<proteinExistence type="predicted"/>
<gene>
    <name evidence="2" type="ORF">ACFOUW_02810</name>
</gene>
<dbReference type="InterPro" id="IPR004401">
    <property type="entry name" value="YbaB/EbfC"/>
</dbReference>
<organism evidence="2 3">
    <name type="scientific">Tenggerimyces flavus</name>
    <dbReference type="NCBI Taxonomy" id="1708749"/>
    <lineage>
        <taxon>Bacteria</taxon>
        <taxon>Bacillati</taxon>
        <taxon>Actinomycetota</taxon>
        <taxon>Actinomycetes</taxon>
        <taxon>Propionibacteriales</taxon>
        <taxon>Nocardioidaceae</taxon>
        <taxon>Tenggerimyces</taxon>
    </lineage>
</organism>
<dbReference type="SUPFAM" id="SSF82607">
    <property type="entry name" value="YbaB-like"/>
    <property type="match status" value="1"/>
</dbReference>
<dbReference type="Pfam" id="PF02575">
    <property type="entry name" value="YbaB_DNA_bd"/>
    <property type="match status" value="1"/>
</dbReference>
<evidence type="ECO:0000256" key="1">
    <source>
        <dbReference type="SAM" id="MobiDB-lite"/>
    </source>
</evidence>
<name>A0ABV7Y3C4_9ACTN</name>
<keyword evidence="3" id="KW-1185">Reference proteome</keyword>
<dbReference type="InterPro" id="IPR036894">
    <property type="entry name" value="YbaB-like_sf"/>
</dbReference>
<feature type="region of interest" description="Disordered" evidence="1">
    <location>
        <begin position="125"/>
        <end position="144"/>
    </location>
</feature>
<reference evidence="3" key="1">
    <citation type="journal article" date="2019" name="Int. J. Syst. Evol. Microbiol.">
        <title>The Global Catalogue of Microorganisms (GCM) 10K type strain sequencing project: providing services to taxonomists for standard genome sequencing and annotation.</title>
        <authorList>
            <consortium name="The Broad Institute Genomics Platform"/>
            <consortium name="The Broad Institute Genome Sequencing Center for Infectious Disease"/>
            <person name="Wu L."/>
            <person name="Ma J."/>
        </authorList>
    </citation>
    <scope>NUCLEOTIDE SEQUENCE [LARGE SCALE GENOMIC DNA]</scope>
    <source>
        <strain evidence="3">CGMCC 4.7241</strain>
    </source>
</reference>
<feature type="region of interest" description="Disordered" evidence="1">
    <location>
        <begin position="17"/>
        <end position="40"/>
    </location>
</feature>
<protein>
    <submittedName>
        <fullName evidence="2">YbaB/EbfC family nucleoid-associated protein</fullName>
    </submittedName>
</protein>
<dbReference type="EMBL" id="JBHRZH010000004">
    <property type="protein sequence ID" value="MFC3759751.1"/>
    <property type="molecule type" value="Genomic_DNA"/>
</dbReference>
<evidence type="ECO:0000313" key="3">
    <source>
        <dbReference type="Proteomes" id="UP001595699"/>
    </source>
</evidence>
<comment type="caution">
    <text evidence="2">The sequence shown here is derived from an EMBL/GenBank/DDBJ whole genome shotgun (WGS) entry which is preliminary data.</text>
</comment>
<dbReference type="Proteomes" id="UP001595699">
    <property type="component" value="Unassembled WGS sequence"/>
</dbReference>
<dbReference type="RefSeq" id="WP_205120411.1">
    <property type="nucleotide sequence ID" value="NZ_JAFBCM010000001.1"/>
</dbReference>